<dbReference type="EMBL" id="MK064563">
    <property type="protein sequence ID" value="AZI75826.1"/>
    <property type="molecule type" value="Genomic_DNA"/>
</dbReference>
<sequence>MENPEIQTQNIKEIDEISIQDVKALSEGIPVKIKKILKGKLEDLIELVKDPNTMREKGLEWLKRQGEEPYLLIVTVDDEGTERKFLVHETYASSSTLYKLLKKYGVLKAGMEILIRYDPESMRFKLAVD</sequence>
<evidence type="ECO:0000313" key="1">
    <source>
        <dbReference type="EMBL" id="AZI75826.1"/>
    </source>
</evidence>
<name>A0A3Q8Q3T7_9VIRU</name>
<proteinExistence type="predicted"/>
<protein>
    <submittedName>
        <fullName evidence="1">Uncharacterized protein</fullName>
    </submittedName>
</protein>
<evidence type="ECO:0000313" key="2">
    <source>
        <dbReference type="Proteomes" id="UP000277749"/>
    </source>
</evidence>
<reference evidence="1 2" key="1">
    <citation type="journal article" date="2018" name="Environ. Microbiol.">
        <title>New archaeal viruses discovered by metagenomic analysis of viral communities in enrichment cultures.</title>
        <authorList>
            <person name="Liu Y."/>
            <person name="Brandt D."/>
            <person name="Ishino S."/>
            <person name="Ishino Y."/>
            <person name="Koonin E.V."/>
            <person name="Kalinowski J."/>
            <person name="Krupovic M."/>
            <person name="Prangishvili D."/>
        </authorList>
    </citation>
    <scope>NUCLEOTIDE SEQUENCE [LARGE SCALE GENOMIC DNA]</scope>
</reference>
<accession>A0A3Q8Q3T7</accession>
<organism evidence="1 2">
    <name type="scientific">Sulfolobales Beppu filamentous virus 2</name>
    <dbReference type="NCBI Taxonomy" id="2493123"/>
    <lineage>
        <taxon>Viruses</taxon>
        <taxon>Adnaviria</taxon>
        <taxon>Zilligvirae</taxon>
        <taxon>Taleaviricota</taxon>
        <taxon>Tokiviricetes</taxon>
        <taxon>Ligamenvirales</taxon>
        <taxon>Lipothrixviridae</taxon>
        <taxon>Alphalipothrixvirus</taxon>
        <taxon>Alphalipothrixvirus umijigokuense</taxon>
    </lineage>
</organism>
<keyword evidence="2" id="KW-1185">Reference proteome</keyword>
<gene>
    <name evidence="1" type="ORF">SBFV2_gp59</name>
</gene>
<dbReference type="Proteomes" id="UP000277749">
    <property type="component" value="Segment"/>
</dbReference>